<dbReference type="GO" id="GO:0032218">
    <property type="term" value="P:riboflavin transport"/>
    <property type="evidence" value="ECO:0007669"/>
    <property type="project" value="TreeGrafter"/>
</dbReference>
<evidence type="ECO:0000256" key="3">
    <source>
        <dbReference type="SAM" id="Phobius"/>
    </source>
</evidence>
<evidence type="ECO:0000259" key="4">
    <source>
        <dbReference type="PROSITE" id="PS50850"/>
    </source>
</evidence>
<keyword evidence="3" id="KW-1133">Transmembrane helix</keyword>
<dbReference type="PANTHER" id="PTHR11360">
    <property type="entry name" value="MONOCARBOXYLATE TRANSPORTER"/>
    <property type="match status" value="1"/>
</dbReference>
<gene>
    <name evidence="5" type="ORF">JL09_g2583</name>
</gene>
<dbReference type="AlphaFoldDB" id="A0A099NZI0"/>
<feature type="transmembrane region" description="Helical" evidence="3">
    <location>
        <begin position="404"/>
        <end position="423"/>
    </location>
</feature>
<dbReference type="SUPFAM" id="SSF103473">
    <property type="entry name" value="MFS general substrate transporter"/>
    <property type="match status" value="1"/>
</dbReference>
<dbReference type="InterPro" id="IPR020846">
    <property type="entry name" value="MFS_dom"/>
</dbReference>
<feature type="transmembrane region" description="Helical" evidence="3">
    <location>
        <begin position="339"/>
        <end position="361"/>
    </location>
</feature>
<feature type="transmembrane region" description="Helical" evidence="3">
    <location>
        <begin position="373"/>
        <end position="392"/>
    </location>
</feature>
<dbReference type="InterPro" id="IPR036259">
    <property type="entry name" value="MFS_trans_sf"/>
</dbReference>
<feature type="transmembrane region" description="Helical" evidence="3">
    <location>
        <begin position="164"/>
        <end position="187"/>
    </location>
</feature>
<feature type="transmembrane region" description="Helical" evidence="3">
    <location>
        <begin position="124"/>
        <end position="152"/>
    </location>
</feature>
<dbReference type="GO" id="GO:0016020">
    <property type="term" value="C:membrane"/>
    <property type="evidence" value="ECO:0007669"/>
    <property type="project" value="UniProtKB-SubCell"/>
</dbReference>
<feature type="transmembrane region" description="Helical" evidence="3">
    <location>
        <begin position="194"/>
        <end position="211"/>
    </location>
</feature>
<dbReference type="Proteomes" id="UP000029867">
    <property type="component" value="Unassembled WGS sequence"/>
</dbReference>
<dbReference type="eggNOG" id="KOG2504">
    <property type="taxonomic scope" value="Eukaryota"/>
</dbReference>
<accession>A0A099NZI0</accession>
<feature type="transmembrane region" description="Helical" evidence="3">
    <location>
        <begin position="251"/>
        <end position="271"/>
    </location>
</feature>
<dbReference type="Pfam" id="PF07690">
    <property type="entry name" value="MFS_1"/>
    <property type="match status" value="1"/>
</dbReference>
<dbReference type="InterPro" id="IPR011701">
    <property type="entry name" value="MFS"/>
</dbReference>
<reference evidence="6" key="1">
    <citation type="journal article" date="2014" name="Microb. Cell Fact.">
        <title>Exploiting Issatchenkia orientalis SD108 for succinic acid production.</title>
        <authorList>
            <person name="Xiao H."/>
            <person name="Shao Z."/>
            <person name="Jiang Y."/>
            <person name="Dole S."/>
            <person name="Zhao H."/>
        </authorList>
    </citation>
    <scope>NUCLEOTIDE SEQUENCE [LARGE SCALE GENOMIC DNA]</scope>
    <source>
        <strain evidence="6">SD108</strain>
    </source>
</reference>
<feature type="transmembrane region" description="Helical" evidence="3">
    <location>
        <begin position="283"/>
        <end position="302"/>
    </location>
</feature>
<evidence type="ECO:0000313" key="6">
    <source>
        <dbReference type="Proteomes" id="UP000029867"/>
    </source>
</evidence>
<feature type="transmembrane region" description="Helical" evidence="3">
    <location>
        <begin position="429"/>
        <end position="452"/>
    </location>
</feature>
<comment type="caution">
    <text evidence="5">The sequence shown here is derived from an EMBL/GenBank/DDBJ whole genome shotgun (WGS) entry which is preliminary data.</text>
</comment>
<feature type="transmembrane region" description="Helical" evidence="3">
    <location>
        <begin position="494"/>
        <end position="514"/>
    </location>
</feature>
<comment type="similarity">
    <text evidence="2">Belongs to the major facilitator superfamily. Monocarboxylate porter (TC 2.A.1.13) family.</text>
</comment>
<evidence type="ECO:0000256" key="2">
    <source>
        <dbReference type="ARBA" id="ARBA00006727"/>
    </source>
</evidence>
<dbReference type="EMBL" id="JQFK01000022">
    <property type="protein sequence ID" value="KGK38223.1"/>
    <property type="molecule type" value="Genomic_DNA"/>
</dbReference>
<keyword evidence="3" id="KW-0472">Membrane</keyword>
<name>A0A099NZI0_PICKU</name>
<sequence length="528" mass="58880">MDSDVSSVDSRLEKDDCEQQSLIAYHKETASFPDGGRKAWLTVLGAFFGLMTVFGIMDTMASIQLYIAKHQLANEKMSSISWVFSLYIDVSSVDSRLEKDDCEQQSLIAYHKETASFPDGGRKAWLTVLGAFFGLMTVFGIMDTMASIQLYIAKHQLANEKMSSISWVFSLYMFTNLSMGVITGPIFDVYGFKWVLVAGTLLNCGGLYATAFCKELWQFVLAFGLCTGIGGGILMTPLLGVVSHWFWKRRGLALGLANCGNVSSVYFPIMLRSLYPKLGYTKTMVIMASICVFLLMLAFVLIEDRSEELNVDKEGTKWERLMDSYKHMINLKSFKEKNYTLLVIGLFLEEFSIIIAITYIATYGSVRGVSESTTYIIVTVMNASGIPAKVILNYMSDKIGRYNTMLGILAVMTISFYAIWLPYYNLGGYFAFAVVYGIVFGSAYSITPVVISQISKTNEFGQRYATAYFFVAFGNLIAMPIGSQFINEETVTNYNHMIIFAGATCACATVFAFASRTTMVGWKLKVWV</sequence>
<evidence type="ECO:0000313" key="5">
    <source>
        <dbReference type="EMBL" id="KGK38223.1"/>
    </source>
</evidence>
<proteinExistence type="inferred from homology"/>
<feature type="domain" description="Major facilitator superfamily (MFS) profile" evidence="4">
    <location>
        <begin position="123"/>
        <end position="519"/>
    </location>
</feature>
<dbReference type="GO" id="GO:0022857">
    <property type="term" value="F:transmembrane transporter activity"/>
    <property type="evidence" value="ECO:0007669"/>
    <property type="project" value="InterPro"/>
</dbReference>
<feature type="transmembrane region" description="Helical" evidence="3">
    <location>
        <begin position="464"/>
        <end position="482"/>
    </location>
</feature>
<evidence type="ECO:0000256" key="1">
    <source>
        <dbReference type="ARBA" id="ARBA00004141"/>
    </source>
</evidence>
<dbReference type="PROSITE" id="PS50850">
    <property type="entry name" value="MFS"/>
    <property type="match status" value="1"/>
</dbReference>
<organism evidence="5 6">
    <name type="scientific">Pichia kudriavzevii</name>
    <name type="common">Yeast</name>
    <name type="synonym">Issatchenkia orientalis</name>
    <dbReference type="NCBI Taxonomy" id="4909"/>
    <lineage>
        <taxon>Eukaryota</taxon>
        <taxon>Fungi</taxon>
        <taxon>Dikarya</taxon>
        <taxon>Ascomycota</taxon>
        <taxon>Saccharomycotina</taxon>
        <taxon>Pichiomycetes</taxon>
        <taxon>Pichiales</taxon>
        <taxon>Pichiaceae</taxon>
        <taxon>Pichia</taxon>
    </lineage>
</organism>
<dbReference type="InterPro" id="IPR050327">
    <property type="entry name" value="Proton-linked_MCT"/>
</dbReference>
<comment type="subcellular location">
    <subcellularLocation>
        <location evidence="1">Membrane</location>
        <topology evidence="1">Multi-pass membrane protein</topology>
    </subcellularLocation>
</comment>
<protein>
    <recommendedName>
        <fullName evidence="4">Major facilitator superfamily (MFS) profile domain-containing protein</fullName>
    </recommendedName>
</protein>
<dbReference type="PANTHER" id="PTHR11360:SF177">
    <property type="entry name" value="RIBOFLAVIN TRANSPORTER MCH5"/>
    <property type="match status" value="1"/>
</dbReference>
<dbReference type="VEuPathDB" id="FungiDB:C5L36_0D01250"/>
<feature type="transmembrane region" description="Helical" evidence="3">
    <location>
        <begin position="39"/>
        <end position="67"/>
    </location>
</feature>
<dbReference type="Gene3D" id="1.20.1250.20">
    <property type="entry name" value="MFS general substrate transporter like domains"/>
    <property type="match status" value="2"/>
</dbReference>
<feature type="transmembrane region" description="Helical" evidence="3">
    <location>
        <begin position="217"/>
        <end position="239"/>
    </location>
</feature>
<dbReference type="HOGENOM" id="CLU_001265_1_0_1"/>
<keyword evidence="3" id="KW-0812">Transmembrane</keyword>